<dbReference type="NCBIfam" id="TIGR00801">
    <property type="entry name" value="ncs2"/>
    <property type="match status" value="1"/>
</dbReference>
<keyword evidence="4 7" id="KW-0812">Transmembrane</keyword>
<accession>A0AAU9DS50</accession>
<evidence type="ECO:0000256" key="1">
    <source>
        <dbReference type="ARBA" id="ARBA00004141"/>
    </source>
</evidence>
<reference evidence="8 9" key="1">
    <citation type="journal article" date="2023" name="Microbiol. Spectr.">
        <title>Symbiosis of Carpenter Bees with Uncharacterized Lactic Acid Bacteria Showing NAD Auxotrophy.</title>
        <authorList>
            <person name="Kawasaki S."/>
            <person name="Ozawa K."/>
            <person name="Mori T."/>
            <person name="Yamamoto A."/>
            <person name="Ito M."/>
            <person name="Ohkuma M."/>
            <person name="Sakamoto M."/>
            <person name="Matsutani M."/>
        </authorList>
    </citation>
    <scope>NUCLEOTIDE SEQUENCE [LARGE SCALE GENOMIC DNA]</scope>
    <source>
        <strain evidence="8 9">KimC2</strain>
    </source>
</reference>
<feature type="transmembrane region" description="Helical" evidence="7">
    <location>
        <begin position="133"/>
        <end position="154"/>
    </location>
</feature>
<evidence type="ECO:0000256" key="5">
    <source>
        <dbReference type="ARBA" id="ARBA00022989"/>
    </source>
</evidence>
<organism evidence="8 9">
    <name type="scientific">Xylocopilactobacillus apis</name>
    <dbReference type="NCBI Taxonomy" id="2932183"/>
    <lineage>
        <taxon>Bacteria</taxon>
        <taxon>Bacillati</taxon>
        <taxon>Bacillota</taxon>
        <taxon>Bacilli</taxon>
        <taxon>Lactobacillales</taxon>
        <taxon>Lactobacillaceae</taxon>
        <taxon>Xylocopilactobacillus</taxon>
    </lineage>
</organism>
<evidence type="ECO:0000313" key="8">
    <source>
        <dbReference type="EMBL" id="BDR56493.1"/>
    </source>
</evidence>
<dbReference type="PANTHER" id="PTHR42810">
    <property type="entry name" value="PURINE PERMEASE C1399.01C-RELATED"/>
    <property type="match status" value="1"/>
</dbReference>
<keyword evidence="5 7" id="KW-1133">Transmembrane helix</keyword>
<dbReference type="KEGG" id="xak:KIMC2_10550"/>
<dbReference type="InterPro" id="IPR006042">
    <property type="entry name" value="Xan_ur_permease"/>
</dbReference>
<gene>
    <name evidence="8" type="primary">pyrP</name>
    <name evidence="8" type="ORF">KIMC2_10550</name>
</gene>
<evidence type="ECO:0000313" key="9">
    <source>
        <dbReference type="Proteomes" id="UP001321804"/>
    </source>
</evidence>
<comment type="similarity">
    <text evidence="2">Belongs to the nucleobase:cation symporter-2 (NCS2) (TC 2.A.40) family.</text>
</comment>
<evidence type="ECO:0000256" key="7">
    <source>
        <dbReference type="SAM" id="Phobius"/>
    </source>
</evidence>
<dbReference type="Proteomes" id="UP001321804">
    <property type="component" value="Chromosome"/>
</dbReference>
<feature type="transmembrane region" description="Helical" evidence="7">
    <location>
        <begin position="41"/>
        <end position="67"/>
    </location>
</feature>
<feature type="transmembrane region" description="Helical" evidence="7">
    <location>
        <begin position="236"/>
        <end position="254"/>
    </location>
</feature>
<keyword evidence="6 7" id="KW-0472">Membrane</keyword>
<keyword evidence="3" id="KW-0813">Transport</keyword>
<dbReference type="InterPro" id="IPR006043">
    <property type="entry name" value="NCS2"/>
</dbReference>
<evidence type="ECO:0000256" key="3">
    <source>
        <dbReference type="ARBA" id="ARBA00022448"/>
    </source>
</evidence>
<feature type="transmembrane region" description="Helical" evidence="7">
    <location>
        <begin position="103"/>
        <end position="121"/>
    </location>
</feature>
<protein>
    <submittedName>
        <fullName evidence="8">Uracil transporter</fullName>
    </submittedName>
</protein>
<dbReference type="PROSITE" id="PS01116">
    <property type="entry name" value="XANTH_URACIL_PERMASE"/>
    <property type="match status" value="1"/>
</dbReference>
<evidence type="ECO:0000256" key="4">
    <source>
        <dbReference type="ARBA" id="ARBA00022692"/>
    </source>
</evidence>
<dbReference type="RefSeq" id="WP_425613215.1">
    <property type="nucleotide sequence ID" value="NZ_AP026801.1"/>
</dbReference>
<feature type="transmembrane region" description="Helical" evidence="7">
    <location>
        <begin position="191"/>
        <end position="215"/>
    </location>
</feature>
<comment type="subcellular location">
    <subcellularLocation>
        <location evidence="1">Membrane</location>
        <topology evidence="1">Multi-pass membrane protein</topology>
    </subcellularLocation>
</comment>
<feature type="transmembrane region" description="Helical" evidence="7">
    <location>
        <begin position="315"/>
        <end position="334"/>
    </location>
</feature>
<dbReference type="GO" id="GO:0005886">
    <property type="term" value="C:plasma membrane"/>
    <property type="evidence" value="ECO:0007669"/>
    <property type="project" value="UniProtKB-ARBA"/>
</dbReference>
<dbReference type="Pfam" id="PF00860">
    <property type="entry name" value="Xan_ur_permease"/>
    <property type="match status" value="1"/>
</dbReference>
<sequence>MANEKIIKSNNAIYDVNERPPLGTWFGLSLQHMFSMFGSTVLVPLLVGLSPSVALISSGVGTLLHILITRGKIPAYMGSSFAFVIPMASLMKSFGYPAVAQGIFSVGLVYIVVALIVAKVGTNWIDKIFPPEVVGPVAVVIGLSLAGSAALNATRVGGVETGKYDIRIFIVALLTLLFTIGYNMFLKGFLGMIPVLLGIITGYIFAILFGLVDLTPVAKASWFALPKFNSIFESRRLYVSGIISMAPLAFVTISEHLGHLMVLNKITDRNFFKDPGLSKTLTGDGTASIAASLIGGPSVTSYGENIGVMQLSRVYSVWVIGGAAVFAIVFSFVGKLSALISSIPGAVIGGVGFMLYGVIASTGLQIIVDNKIDFSKKRNIMIAAPVLVTGIGNFQLDLGHGLVFTGVALSTLLGIVLNLVLPKKAASEE</sequence>
<dbReference type="PANTHER" id="PTHR42810:SF2">
    <property type="entry name" value="PURINE PERMEASE C1399.01C-RELATED"/>
    <property type="match status" value="1"/>
</dbReference>
<proteinExistence type="inferred from homology"/>
<feature type="transmembrane region" description="Helical" evidence="7">
    <location>
        <begin position="346"/>
        <end position="368"/>
    </location>
</feature>
<keyword evidence="9" id="KW-1185">Reference proteome</keyword>
<feature type="transmembrane region" description="Helical" evidence="7">
    <location>
        <begin position="73"/>
        <end position="91"/>
    </location>
</feature>
<dbReference type="GO" id="GO:0042907">
    <property type="term" value="F:xanthine transmembrane transporter activity"/>
    <property type="evidence" value="ECO:0007669"/>
    <property type="project" value="TreeGrafter"/>
</dbReference>
<feature type="transmembrane region" description="Helical" evidence="7">
    <location>
        <begin position="166"/>
        <end position="185"/>
    </location>
</feature>
<feature type="transmembrane region" description="Helical" evidence="7">
    <location>
        <begin position="402"/>
        <end position="421"/>
    </location>
</feature>
<dbReference type="AlphaFoldDB" id="A0AAU9DS50"/>
<name>A0AAU9DS50_9LACO</name>
<evidence type="ECO:0000256" key="6">
    <source>
        <dbReference type="ARBA" id="ARBA00023136"/>
    </source>
</evidence>
<evidence type="ECO:0000256" key="2">
    <source>
        <dbReference type="ARBA" id="ARBA00008821"/>
    </source>
</evidence>
<dbReference type="EMBL" id="AP026801">
    <property type="protein sequence ID" value="BDR56493.1"/>
    <property type="molecule type" value="Genomic_DNA"/>
</dbReference>